<keyword evidence="1" id="KW-0378">Hydrolase</keyword>
<comment type="caution">
    <text evidence="5">The sequence shown here is derived from an EMBL/GenBank/DDBJ whole genome shotgun (WGS) entry which is preliminary data.</text>
</comment>
<dbReference type="InterPro" id="IPR038718">
    <property type="entry name" value="SNF2-like_sf"/>
</dbReference>
<proteinExistence type="predicted"/>
<dbReference type="InterPro" id="IPR027417">
    <property type="entry name" value="P-loop_NTPase"/>
</dbReference>
<dbReference type="InterPro" id="IPR000330">
    <property type="entry name" value="SNF2_N"/>
</dbReference>
<keyword evidence="5" id="KW-0255">Endonuclease</keyword>
<dbReference type="CDD" id="cd18793">
    <property type="entry name" value="SF2_C_SNF"/>
    <property type="match status" value="1"/>
</dbReference>
<keyword evidence="5" id="KW-0067">ATP-binding</keyword>
<dbReference type="GO" id="GO:0031297">
    <property type="term" value="P:replication fork processing"/>
    <property type="evidence" value="ECO:0007669"/>
    <property type="project" value="TreeGrafter"/>
</dbReference>
<feature type="domain" description="Helicase C-terminal" evidence="4">
    <location>
        <begin position="270"/>
        <end position="424"/>
    </location>
</feature>
<dbReference type="InterPro" id="IPR049730">
    <property type="entry name" value="SNF2/RAD54-like_C"/>
</dbReference>
<feature type="domain" description="Helicase ATP-binding" evidence="3">
    <location>
        <begin position="8"/>
        <end position="170"/>
    </location>
</feature>
<evidence type="ECO:0000256" key="1">
    <source>
        <dbReference type="ARBA" id="ARBA00022801"/>
    </source>
</evidence>
<accession>A0A1Q9BZD3</accession>
<dbReference type="OMA" id="DMANSAH"/>
<dbReference type="EMBL" id="LSRX01002162">
    <property type="protein sequence ID" value="OLP76037.1"/>
    <property type="molecule type" value="Genomic_DNA"/>
</dbReference>
<feature type="non-terminal residue" evidence="5">
    <location>
        <position position="465"/>
    </location>
</feature>
<keyword evidence="5" id="KW-0540">Nuclease</keyword>
<dbReference type="Proteomes" id="UP000186817">
    <property type="component" value="Unassembled WGS sequence"/>
</dbReference>
<dbReference type="OrthoDB" id="2801544at2759"/>
<dbReference type="GO" id="GO:0005524">
    <property type="term" value="F:ATP binding"/>
    <property type="evidence" value="ECO:0007669"/>
    <property type="project" value="InterPro"/>
</dbReference>
<dbReference type="GO" id="GO:0004519">
    <property type="term" value="F:endonuclease activity"/>
    <property type="evidence" value="ECO:0007669"/>
    <property type="project" value="UniProtKB-KW"/>
</dbReference>
<dbReference type="PROSITE" id="PS51194">
    <property type="entry name" value="HELICASE_CTER"/>
    <property type="match status" value="1"/>
</dbReference>
<reference evidence="5 6" key="1">
    <citation type="submission" date="2016-02" db="EMBL/GenBank/DDBJ databases">
        <title>Genome analysis of coral dinoflagellate symbionts highlights evolutionary adaptations to a symbiotic lifestyle.</title>
        <authorList>
            <person name="Aranda M."/>
            <person name="Li Y."/>
            <person name="Liew Y.J."/>
            <person name="Baumgarten S."/>
            <person name="Simakov O."/>
            <person name="Wilson M."/>
            <person name="Piel J."/>
            <person name="Ashoor H."/>
            <person name="Bougouffa S."/>
            <person name="Bajic V.B."/>
            <person name="Ryu T."/>
            <person name="Ravasi T."/>
            <person name="Bayer T."/>
            <person name="Micklem G."/>
            <person name="Kim H."/>
            <person name="Bhak J."/>
            <person name="Lajeunesse T.C."/>
            <person name="Voolstra C.R."/>
        </authorList>
    </citation>
    <scope>NUCLEOTIDE SEQUENCE [LARGE SCALE GENOMIC DNA]</scope>
    <source>
        <strain evidence="5 6">CCMP2467</strain>
    </source>
</reference>
<dbReference type="SMART" id="SM00490">
    <property type="entry name" value="HELICc"/>
    <property type="match status" value="1"/>
</dbReference>
<keyword evidence="5" id="KW-0347">Helicase</keyword>
<feature type="region of interest" description="Disordered" evidence="2">
    <location>
        <begin position="440"/>
        <end position="465"/>
    </location>
</feature>
<evidence type="ECO:0000313" key="6">
    <source>
        <dbReference type="Proteomes" id="UP000186817"/>
    </source>
</evidence>
<dbReference type="GO" id="GO:0006281">
    <property type="term" value="P:DNA repair"/>
    <property type="evidence" value="ECO:0007669"/>
    <property type="project" value="TreeGrafter"/>
</dbReference>
<dbReference type="GO" id="GO:0016787">
    <property type="term" value="F:hydrolase activity"/>
    <property type="evidence" value="ECO:0007669"/>
    <property type="project" value="UniProtKB-KW"/>
</dbReference>
<dbReference type="PANTHER" id="PTHR45766:SF6">
    <property type="entry name" value="SWI_SNF-RELATED MATRIX-ASSOCIATED ACTIN-DEPENDENT REGULATOR OF CHROMATIN SUBFAMILY A-LIKE PROTEIN 1"/>
    <property type="match status" value="1"/>
</dbReference>
<dbReference type="InterPro" id="IPR001650">
    <property type="entry name" value="Helicase_C-like"/>
</dbReference>
<organism evidence="5 6">
    <name type="scientific">Symbiodinium microadriaticum</name>
    <name type="common">Dinoflagellate</name>
    <name type="synonym">Zooxanthella microadriatica</name>
    <dbReference type="NCBI Taxonomy" id="2951"/>
    <lineage>
        <taxon>Eukaryota</taxon>
        <taxon>Sar</taxon>
        <taxon>Alveolata</taxon>
        <taxon>Dinophyceae</taxon>
        <taxon>Suessiales</taxon>
        <taxon>Symbiodiniaceae</taxon>
        <taxon>Symbiodinium</taxon>
    </lineage>
</organism>
<protein>
    <submittedName>
        <fullName evidence="5">DNA annealing helicase and endonuclease ZRANB3</fullName>
    </submittedName>
</protein>
<dbReference type="GO" id="GO:0043596">
    <property type="term" value="C:nuclear replication fork"/>
    <property type="evidence" value="ECO:0007669"/>
    <property type="project" value="TreeGrafter"/>
</dbReference>
<dbReference type="SMART" id="SM00487">
    <property type="entry name" value="DEXDc"/>
    <property type="match status" value="1"/>
</dbReference>
<keyword evidence="5" id="KW-0547">Nucleotide-binding</keyword>
<evidence type="ECO:0000259" key="3">
    <source>
        <dbReference type="PROSITE" id="PS51192"/>
    </source>
</evidence>
<dbReference type="Gene3D" id="3.40.50.10810">
    <property type="entry name" value="Tandem AAA-ATPase domain"/>
    <property type="match status" value="1"/>
</dbReference>
<dbReference type="PANTHER" id="PTHR45766">
    <property type="entry name" value="DNA ANNEALING HELICASE AND ENDONUCLEASE ZRANB3 FAMILY MEMBER"/>
    <property type="match status" value="1"/>
</dbReference>
<keyword evidence="6" id="KW-1185">Reference proteome</keyword>
<evidence type="ECO:0000256" key="2">
    <source>
        <dbReference type="SAM" id="MobiDB-lite"/>
    </source>
</evidence>
<gene>
    <name evidence="5" type="primary">ZRANB3</name>
    <name evidence="5" type="ORF">AK812_SmicGene44079</name>
</gene>
<evidence type="ECO:0000259" key="4">
    <source>
        <dbReference type="PROSITE" id="PS51194"/>
    </source>
</evidence>
<dbReference type="Pfam" id="PF00271">
    <property type="entry name" value="Helicase_C"/>
    <property type="match status" value="1"/>
</dbReference>
<evidence type="ECO:0000313" key="5">
    <source>
        <dbReference type="EMBL" id="OLP76037.1"/>
    </source>
</evidence>
<dbReference type="AlphaFoldDB" id="A0A1Q9BZD3"/>
<dbReference type="Gene3D" id="3.40.50.300">
    <property type="entry name" value="P-loop containing nucleotide triphosphate hydrolases"/>
    <property type="match status" value="1"/>
</dbReference>
<dbReference type="Pfam" id="PF00176">
    <property type="entry name" value="SNF2-rel_dom"/>
    <property type="match status" value="1"/>
</dbReference>
<name>A0A1Q9BZD3_SYMMI</name>
<dbReference type="PROSITE" id="PS51192">
    <property type="entry name" value="HELICASE_ATP_BIND_1"/>
    <property type="match status" value="1"/>
</dbReference>
<dbReference type="GO" id="GO:0004386">
    <property type="term" value="F:helicase activity"/>
    <property type="evidence" value="ECO:0007669"/>
    <property type="project" value="UniProtKB-KW"/>
</dbReference>
<dbReference type="SUPFAM" id="SSF52540">
    <property type="entry name" value="P-loop containing nucleoside triphosphate hydrolases"/>
    <property type="match status" value="2"/>
</dbReference>
<dbReference type="InterPro" id="IPR014001">
    <property type="entry name" value="Helicase_ATP-bd"/>
</dbReference>
<sequence length="465" mass="50953">MEVMEDHLSPARPFPPDLEELRRGLGKTITALALAKHFVEEWPVLVIAPAPLCRVWQDQALRWLPKLLAPKDVVVVRSGQEVVPTAAKMVVVSYNLLSAAQQDSSKPGSFREFQIVIVDECHQLRGQSSKRAQAVVPLARRAKHALLLTGTPLVARAEDAYPLLEILLPEGELPSVNDFAARYGRRGAQRLQELHALLGSVMLRRTKVEMLPQLPKKRRRRVLLDLGPSAPSASPAAREEPVEEACERLAKAKTAAVAEYLSCLLAANVCFGPLNVQVRFLVFAHHLAMLDALEKSLREQSVRYFRIDGSTVMTERSKYIDSFQTTDYFQVALLSLTACSQGFTLSAASLVVFAELFWVPGTLLQAEDRAHRLGQESMVDVHYLVAPGTVDERMLAAVERRARDADKAVDGGTATAPLAREGGILEAPVVEKATALEEVASGAKRKTAPKESDDDLVLIGPRSSG</sequence>